<evidence type="ECO:0000313" key="3">
    <source>
        <dbReference type="Proteomes" id="UP000265520"/>
    </source>
</evidence>
<evidence type="ECO:0000256" key="1">
    <source>
        <dbReference type="SAM" id="MobiDB-lite"/>
    </source>
</evidence>
<dbReference type="GO" id="GO:0004386">
    <property type="term" value="F:helicase activity"/>
    <property type="evidence" value="ECO:0007669"/>
    <property type="project" value="UniProtKB-KW"/>
</dbReference>
<accession>A0A392QT05</accession>
<dbReference type="EMBL" id="LXQA010154600">
    <property type="protein sequence ID" value="MCI26656.1"/>
    <property type="molecule type" value="Genomic_DNA"/>
</dbReference>
<feature type="non-terminal residue" evidence="2">
    <location>
        <position position="1"/>
    </location>
</feature>
<keyword evidence="2" id="KW-0378">Hydrolase</keyword>
<dbReference type="Proteomes" id="UP000265520">
    <property type="component" value="Unassembled WGS sequence"/>
</dbReference>
<keyword evidence="2" id="KW-0347">Helicase</keyword>
<reference evidence="2 3" key="1">
    <citation type="journal article" date="2018" name="Front. Plant Sci.">
        <title>Red Clover (Trifolium pratense) and Zigzag Clover (T. medium) - A Picture of Genomic Similarities and Differences.</title>
        <authorList>
            <person name="Dluhosova J."/>
            <person name="Istvanek J."/>
            <person name="Nedelnik J."/>
            <person name="Repkova J."/>
        </authorList>
    </citation>
    <scope>NUCLEOTIDE SEQUENCE [LARGE SCALE GENOMIC DNA]</scope>
    <source>
        <strain evidence="3">cv. 10/8</strain>
        <tissue evidence="2">Leaf</tissue>
    </source>
</reference>
<proteinExistence type="predicted"/>
<feature type="non-terminal residue" evidence="2">
    <location>
        <position position="159"/>
    </location>
</feature>
<dbReference type="AlphaFoldDB" id="A0A392QT05"/>
<keyword evidence="3" id="KW-1185">Reference proteome</keyword>
<sequence length="159" mass="17489">EGFAFPVEIVYERIPDYCNHCHIIGHSVNACNKLHPKLPQAAEDRGMKATLTKPQMRYVKKVINHAEKKIEATNSGTQNDPNSDTNADKNSDTPMTAKKSATEFGSAAKQHDPIIILEPITDLAAVQAENQKHVDSDISDSEDEITIVVEPVKEQVLAS</sequence>
<keyword evidence="2" id="KW-0067">ATP-binding</keyword>
<organism evidence="2 3">
    <name type="scientific">Trifolium medium</name>
    <dbReference type="NCBI Taxonomy" id="97028"/>
    <lineage>
        <taxon>Eukaryota</taxon>
        <taxon>Viridiplantae</taxon>
        <taxon>Streptophyta</taxon>
        <taxon>Embryophyta</taxon>
        <taxon>Tracheophyta</taxon>
        <taxon>Spermatophyta</taxon>
        <taxon>Magnoliopsida</taxon>
        <taxon>eudicotyledons</taxon>
        <taxon>Gunneridae</taxon>
        <taxon>Pentapetalae</taxon>
        <taxon>rosids</taxon>
        <taxon>fabids</taxon>
        <taxon>Fabales</taxon>
        <taxon>Fabaceae</taxon>
        <taxon>Papilionoideae</taxon>
        <taxon>50 kb inversion clade</taxon>
        <taxon>NPAAA clade</taxon>
        <taxon>Hologalegina</taxon>
        <taxon>IRL clade</taxon>
        <taxon>Trifolieae</taxon>
        <taxon>Trifolium</taxon>
    </lineage>
</organism>
<comment type="caution">
    <text evidence="2">The sequence shown here is derived from an EMBL/GenBank/DDBJ whole genome shotgun (WGS) entry which is preliminary data.</text>
</comment>
<name>A0A392QT05_9FABA</name>
<feature type="region of interest" description="Disordered" evidence="1">
    <location>
        <begin position="67"/>
        <end position="108"/>
    </location>
</feature>
<evidence type="ECO:0000313" key="2">
    <source>
        <dbReference type="EMBL" id="MCI26656.1"/>
    </source>
</evidence>
<feature type="compositionally biased region" description="Polar residues" evidence="1">
    <location>
        <begin position="72"/>
        <end position="85"/>
    </location>
</feature>
<keyword evidence="2" id="KW-0547">Nucleotide-binding</keyword>
<protein>
    <submittedName>
        <fullName evidence="2">DEAD-box ATP-dependent RNA helicase</fullName>
    </submittedName>
</protein>